<organism evidence="1 2">
    <name type="scientific">Limnohabitans radicicola</name>
    <dbReference type="NCBI Taxonomy" id="2771427"/>
    <lineage>
        <taxon>Bacteria</taxon>
        <taxon>Pseudomonadati</taxon>
        <taxon>Pseudomonadota</taxon>
        <taxon>Betaproteobacteria</taxon>
        <taxon>Burkholderiales</taxon>
        <taxon>Comamonadaceae</taxon>
        <taxon>Limnohabitans</taxon>
    </lineage>
</organism>
<comment type="caution">
    <text evidence="1">The sequence shown here is derived from an EMBL/GenBank/DDBJ whole genome shotgun (WGS) entry which is preliminary data.</text>
</comment>
<accession>A0A927FI97</accession>
<dbReference type="InterPro" id="IPR046170">
    <property type="entry name" value="DUF6172"/>
</dbReference>
<dbReference type="RefSeq" id="WP_191819969.1">
    <property type="nucleotide sequence ID" value="NZ_JACYFT010000003.1"/>
</dbReference>
<dbReference type="Proteomes" id="UP000647424">
    <property type="component" value="Unassembled WGS sequence"/>
</dbReference>
<gene>
    <name evidence="1" type="ORF">IC609_13110</name>
</gene>
<dbReference type="EMBL" id="JACYFT010000003">
    <property type="protein sequence ID" value="MBD8051481.1"/>
    <property type="molecule type" value="Genomic_DNA"/>
</dbReference>
<proteinExistence type="predicted"/>
<evidence type="ECO:0000313" key="2">
    <source>
        <dbReference type="Proteomes" id="UP000647424"/>
    </source>
</evidence>
<dbReference type="AlphaFoldDB" id="A0A927FI97"/>
<protein>
    <submittedName>
        <fullName evidence="1">Uncharacterized protein</fullName>
    </submittedName>
</protein>
<dbReference type="Pfam" id="PF19669">
    <property type="entry name" value="DUF6172"/>
    <property type="match status" value="1"/>
</dbReference>
<reference evidence="1" key="1">
    <citation type="submission" date="2020-09" db="EMBL/GenBank/DDBJ databases">
        <title>Genome seq and assembly of Limnohabitants sp.</title>
        <authorList>
            <person name="Chhetri G."/>
        </authorList>
    </citation>
    <scope>NUCLEOTIDE SEQUENCE</scope>
    <source>
        <strain evidence="1">JUR4</strain>
    </source>
</reference>
<name>A0A927FI97_9BURK</name>
<keyword evidence="2" id="KW-1185">Reference proteome</keyword>
<sequence length="111" mass="12257">MKKNFPLQAEGKHPDRVLEAVKHEIRKYFKRERNRAVPAGADFWDFDCKVGLTADVAEVVRVSGVIEAVDAVAKSGAASVYVEILSKHGVRVLKAPSHTGDEAHEDEFGEQ</sequence>
<evidence type="ECO:0000313" key="1">
    <source>
        <dbReference type="EMBL" id="MBD8051481.1"/>
    </source>
</evidence>